<feature type="transmembrane region" description="Helical" evidence="6">
    <location>
        <begin position="63"/>
        <end position="83"/>
    </location>
</feature>
<feature type="domain" description="DUF5698" evidence="8">
    <location>
        <begin position="24"/>
        <end position="81"/>
    </location>
</feature>
<evidence type="ECO:0000313" key="9">
    <source>
        <dbReference type="EMBL" id="OGF98607.1"/>
    </source>
</evidence>
<feature type="transmembrane region" description="Helical" evidence="6">
    <location>
        <begin position="36"/>
        <end position="57"/>
    </location>
</feature>
<accession>A0A1F5YEI8</accession>
<dbReference type="HAMAP" id="MF_01515">
    <property type="entry name" value="UPF0316"/>
    <property type="match status" value="1"/>
</dbReference>
<dbReference type="PANTHER" id="PTHR40060">
    <property type="entry name" value="UPF0316 PROTEIN YEBE"/>
    <property type="match status" value="1"/>
</dbReference>
<evidence type="ECO:0000256" key="6">
    <source>
        <dbReference type="HAMAP-Rule" id="MF_01515"/>
    </source>
</evidence>
<gene>
    <name evidence="9" type="ORF">A2Z86_10150</name>
</gene>
<dbReference type="EMBL" id="MFIV01000076">
    <property type="protein sequence ID" value="OGF98607.1"/>
    <property type="molecule type" value="Genomic_DNA"/>
</dbReference>
<evidence type="ECO:0000256" key="4">
    <source>
        <dbReference type="ARBA" id="ARBA00022989"/>
    </source>
</evidence>
<dbReference type="AlphaFoldDB" id="A0A1F5YEI8"/>
<feature type="domain" description="DUF2179" evidence="7">
    <location>
        <begin position="114"/>
        <end position="163"/>
    </location>
</feature>
<name>A0A1F5YEI8_9BACT</name>
<dbReference type="Pfam" id="PF10035">
    <property type="entry name" value="DUF2179"/>
    <property type="match status" value="1"/>
</dbReference>
<organism evidence="9 10">
    <name type="scientific">Candidatus Glassbacteria bacterium GWA2_58_10</name>
    <dbReference type="NCBI Taxonomy" id="1817865"/>
    <lineage>
        <taxon>Bacteria</taxon>
        <taxon>Candidatus Glassiibacteriota</taxon>
    </lineage>
</organism>
<evidence type="ECO:0000256" key="2">
    <source>
        <dbReference type="ARBA" id="ARBA00022475"/>
    </source>
</evidence>
<proteinExistence type="inferred from homology"/>
<dbReference type="PANTHER" id="PTHR40060:SF1">
    <property type="entry name" value="UPF0316 PROTEIN YEBE"/>
    <property type="match status" value="1"/>
</dbReference>
<dbReference type="InterPro" id="IPR019264">
    <property type="entry name" value="DUF2179"/>
</dbReference>
<dbReference type="Proteomes" id="UP000176992">
    <property type="component" value="Unassembled WGS sequence"/>
</dbReference>
<evidence type="ECO:0000259" key="7">
    <source>
        <dbReference type="Pfam" id="PF10035"/>
    </source>
</evidence>
<dbReference type="CDD" id="cd16381">
    <property type="entry name" value="YitT_C_like_1"/>
    <property type="match status" value="1"/>
</dbReference>
<keyword evidence="5 6" id="KW-0472">Membrane</keyword>
<evidence type="ECO:0000256" key="1">
    <source>
        <dbReference type="ARBA" id="ARBA00004651"/>
    </source>
</evidence>
<dbReference type="Pfam" id="PF18955">
    <property type="entry name" value="DUF5698"/>
    <property type="match status" value="1"/>
</dbReference>
<dbReference type="NCBIfam" id="NF003191">
    <property type="entry name" value="PRK04164.1-2"/>
    <property type="match status" value="1"/>
</dbReference>
<dbReference type="InterPro" id="IPR044035">
    <property type="entry name" value="DUF5698"/>
</dbReference>
<keyword evidence="4 6" id="KW-1133">Transmembrane helix</keyword>
<evidence type="ECO:0000259" key="8">
    <source>
        <dbReference type="Pfam" id="PF18955"/>
    </source>
</evidence>
<keyword evidence="2 6" id="KW-1003">Cell membrane</keyword>
<protein>
    <recommendedName>
        <fullName evidence="6">UPF0316 protein A2Z86_10150</fullName>
    </recommendedName>
</protein>
<dbReference type="InterPro" id="IPR022930">
    <property type="entry name" value="UPF0316"/>
</dbReference>
<sequence>MDSVPFLLPVAIMLIRIVDVSLDTVRVIMLFRGRKITAACLGFFEVSIWLIAITAIVSRVNNWLNIVFYGLGFAAGNIVGMFIEGKMAVGQQVVRFISSEEGEKISRILRSKGFGVTEVVASGLAGPVGLGLAIAPRKKVPSLIEVIQEADPKAVVTVEDVRHTNISQYYEPVRKFELFKYFKGK</sequence>
<evidence type="ECO:0000256" key="3">
    <source>
        <dbReference type="ARBA" id="ARBA00022692"/>
    </source>
</evidence>
<evidence type="ECO:0000313" key="10">
    <source>
        <dbReference type="Proteomes" id="UP000176992"/>
    </source>
</evidence>
<keyword evidence="3 6" id="KW-0812">Transmembrane</keyword>
<comment type="caution">
    <text evidence="9">The sequence shown here is derived from an EMBL/GenBank/DDBJ whole genome shotgun (WGS) entry which is preliminary data.</text>
</comment>
<evidence type="ECO:0000256" key="5">
    <source>
        <dbReference type="ARBA" id="ARBA00023136"/>
    </source>
</evidence>
<comment type="similarity">
    <text evidence="6">Belongs to the UPF0316 family.</text>
</comment>
<dbReference type="GO" id="GO:0005886">
    <property type="term" value="C:plasma membrane"/>
    <property type="evidence" value="ECO:0007669"/>
    <property type="project" value="UniProtKB-SubCell"/>
</dbReference>
<reference evidence="9 10" key="1">
    <citation type="journal article" date="2016" name="Nat. Commun.">
        <title>Thousands of microbial genomes shed light on interconnected biogeochemical processes in an aquifer system.</title>
        <authorList>
            <person name="Anantharaman K."/>
            <person name="Brown C.T."/>
            <person name="Hug L.A."/>
            <person name="Sharon I."/>
            <person name="Castelle C.J."/>
            <person name="Probst A.J."/>
            <person name="Thomas B.C."/>
            <person name="Singh A."/>
            <person name="Wilkins M.J."/>
            <person name="Karaoz U."/>
            <person name="Brodie E.L."/>
            <person name="Williams K.H."/>
            <person name="Hubbard S.S."/>
            <person name="Banfield J.F."/>
        </authorList>
    </citation>
    <scope>NUCLEOTIDE SEQUENCE [LARGE SCALE GENOMIC DNA]</scope>
</reference>
<comment type="subcellular location">
    <subcellularLocation>
        <location evidence="1 6">Cell membrane</location>
        <topology evidence="1 6">Multi-pass membrane protein</topology>
    </subcellularLocation>
</comment>